<proteinExistence type="predicted"/>
<feature type="region of interest" description="Disordered" evidence="1">
    <location>
        <begin position="1"/>
        <end position="57"/>
    </location>
</feature>
<dbReference type="KEGG" id="satk:SA2016_2540"/>
<dbReference type="AlphaFoldDB" id="A0A127A167"/>
<accession>A0A127A167</accession>
<feature type="compositionally biased region" description="Low complexity" evidence="1">
    <location>
        <begin position="37"/>
        <end position="47"/>
    </location>
</feature>
<protein>
    <submittedName>
        <fullName evidence="2">Uncharacterized protein</fullName>
    </submittedName>
</protein>
<name>A0A127A167_9MICC</name>
<evidence type="ECO:0000256" key="1">
    <source>
        <dbReference type="SAM" id="MobiDB-lite"/>
    </source>
</evidence>
<keyword evidence="3" id="KW-1185">Reference proteome</keyword>
<gene>
    <name evidence="2" type="ORF">SA2016_2540</name>
</gene>
<organism evidence="2 3">
    <name type="scientific">Sinomonas atrocyanea</name>
    <dbReference type="NCBI Taxonomy" id="37927"/>
    <lineage>
        <taxon>Bacteria</taxon>
        <taxon>Bacillati</taxon>
        <taxon>Actinomycetota</taxon>
        <taxon>Actinomycetes</taxon>
        <taxon>Micrococcales</taxon>
        <taxon>Micrococcaceae</taxon>
        <taxon>Sinomonas</taxon>
    </lineage>
</organism>
<evidence type="ECO:0000313" key="2">
    <source>
        <dbReference type="EMBL" id="AMM33208.1"/>
    </source>
</evidence>
<sequence length="57" mass="5964">MVSPSPRTVGRVWEERSPGTSMTPRRVSTGRARTGSAALTAKASAAARTITLPPTPE</sequence>
<evidence type="ECO:0000313" key="3">
    <source>
        <dbReference type="Proteomes" id="UP000070134"/>
    </source>
</evidence>
<dbReference type="Proteomes" id="UP000070134">
    <property type="component" value="Chromosome"/>
</dbReference>
<dbReference type="EMBL" id="CP014518">
    <property type="protein sequence ID" value="AMM33208.1"/>
    <property type="molecule type" value="Genomic_DNA"/>
</dbReference>
<reference evidence="2 3" key="1">
    <citation type="submission" date="2016-02" db="EMBL/GenBank/DDBJ databases">
        <title>Complete genome of Sinomonas atrocyanea KCTC 3377.</title>
        <authorList>
            <person name="Kim K.M."/>
        </authorList>
    </citation>
    <scope>NUCLEOTIDE SEQUENCE [LARGE SCALE GENOMIC DNA]</scope>
    <source>
        <strain evidence="2 3">KCTC 3377</strain>
    </source>
</reference>